<feature type="compositionally biased region" description="Low complexity" evidence="1">
    <location>
        <begin position="145"/>
        <end position="159"/>
    </location>
</feature>
<sequence length="244" mass="26384">MKGLRFPTGFTVLHLVKAKRPKHAGASSSGKLPEIQLIQDVELAISFDVAPVSIRLESRAGVGGKSSGSGRGQRRRTSRPSAAPPPAPEPLRRTARPSQRGRGPLREGRGRESTRRRGLEDEDVPSRRGRVRVPKDKRTSREGPSRGSRGTRPSSLRRSASCPEEGHGDTRRSRWSQTSPPEAGLLMRQSTFRNSNDVLRSLPWGPGGGGGRGDVPRAEEDRDGATQFSPPRRPVETGGAADEG</sequence>
<protein>
    <submittedName>
        <fullName evidence="2">Uncharacterized protein</fullName>
    </submittedName>
</protein>
<dbReference type="EMBL" id="AGNL01011478">
    <property type="protein sequence ID" value="EJK68365.1"/>
    <property type="molecule type" value="Genomic_DNA"/>
</dbReference>
<dbReference type="Proteomes" id="UP000266841">
    <property type="component" value="Unassembled WGS sequence"/>
</dbReference>
<dbReference type="AlphaFoldDB" id="K0SSI1"/>
<organism evidence="2 3">
    <name type="scientific">Thalassiosira oceanica</name>
    <name type="common">Marine diatom</name>
    <dbReference type="NCBI Taxonomy" id="159749"/>
    <lineage>
        <taxon>Eukaryota</taxon>
        <taxon>Sar</taxon>
        <taxon>Stramenopiles</taxon>
        <taxon>Ochrophyta</taxon>
        <taxon>Bacillariophyta</taxon>
        <taxon>Coscinodiscophyceae</taxon>
        <taxon>Thalassiosirophycidae</taxon>
        <taxon>Thalassiosirales</taxon>
        <taxon>Thalassiosiraceae</taxon>
        <taxon>Thalassiosira</taxon>
    </lineage>
</organism>
<feature type="compositionally biased region" description="Basic and acidic residues" evidence="1">
    <location>
        <begin position="133"/>
        <end position="144"/>
    </location>
</feature>
<feature type="compositionally biased region" description="Gly residues" evidence="1">
    <location>
        <begin position="61"/>
        <end position="71"/>
    </location>
</feature>
<evidence type="ECO:0000256" key="1">
    <source>
        <dbReference type="SAM" id="MobiDB-lite"/>
    </source>
</evidence>
<evidence type="ECO:0000313" key="3">
    <source>
        <dbReference type="Proteomes" id="UP000266841"/>
    </source>
</evidence>
<feature type="compositionally biased region" description="Basic and acidic residues" evidence="1">
    <location>
        <begin position="104"/>
        <end position="119"/>
    </location>
</feature>
<comment type="caution">
    <text evidence="2">The sequence shown here is derived from an EMBL/GenBank/DDBJ whole genome shotgun (WGS) entry which is preliminary data.</text>
</comment>
<feature type="compositionally biased region" description="Polar residues" evidence="1">
    <location>
        <begin position="188"/>
        <end position="198"/>
    </location>
</feature>
<feature type="compositionally biased region" description="Basic and acidic residues" evidence="1">
    <location>
        <begin position="214"/>
        <end position="224"/>
    </location>
</feature>
<name>K0SSI1_THAOC</name>
<gene>
    <name evidence="2" type="ORF">THAOC_10457</name>
</gene>
<feature type="region of interest" description="Disordered" evidence="1">
    <location>
        <begin position="55"/>
        <end position="244"/>
    </location>
</feature>
<accession>K0SSI1</accession>
<keyword evidence="3" id="KW-1185">Reference proteome</keyword>
<reference evidence="2 3" key="1">
    <citation type="journal article" date="2012" name="Genome Biol.">
        <title>Genome and low-iron response of an oceanic diatom adapted to chronic iron limitation.</title>
        <authorList>
            <person name="Lommer M."/>
            <person name="Specht M."/>
            <person name="Roy A.S."/>
            <person name="Kraemer L."/>
            <person name="Andreson R."/>
            <person name="Gutowska M.A."/>
            <person name="Wolf J."/>
            <person name="Bergner S.V."/>
            <person name="Schilhabel M.B."/>
            <person name="Klostermeier U.C."/>
            <person name="Beiko R.G."/>
            <person name="Rosenstiel P."/>
            <person name="Hippler M."/>
            <person name="Laroche J."/>
        </authorList>
    </citation>
    <scope>NUCLEOTIDE SEQUENCE [LARGE SCALE GENOMIC DNA]</scope>
    <source>
        <strain evidence="2 3">CCMP1005</strain>
    </source>
</reference>
<evidence type="ECO:0000313" key="2">
    <source>
        <dbReference type="EMBL" id="EJK68365.1"/>
    </source>
</evidence>
<proteinExistence type="predicted"/>